<evidence type="ECO:0000313" key="3">
    <source>
        <dbReference type="Proteomes" id="UP000266177"/>
    </source>
</evidence>
<reference evidence="2 3" key="1">
    <citation type="submission" date="2018-09" db="EMBL/GenBank/DDBJ databases">
        <title>Paenibacillus SK2017-BO5.</title>
        <authorList>
            <person name="Piskunova J.V."/>
            <person name="Dubiley S.A."/>
            <person name="Severinov K.V."/>
        </authorList>
    </citation>
    <scope>NUCLEOTIDE SEQUENCE [LARGE SCALE GENOMIC DNA]</scope>
    <source>
        <strain evidence="2 3">BO5</strain>
    </source>
</reference>
<gene>
    <name evidence="2" type="ORF">DQX05_17695</name>
</gene>
<organism evidence="2 3">
    <name type="scientific">Paenibacillus thiaminolyticus</name>
    <name type="common">Bacillus thiaminolyticus</name>
    <dbReference type="NCBI Taxonomy" id="49283"/>
    <lineage>
        <taxon>Bacteria</taxon>
        <taxon>Bacillati</taxon>
        <taxon>Bacillota</taxon>
        <taxon>Bacilli</taxon>
        <taxon>Bacillales</taxon>
        <taxon>Paenibacillaceae</taxon>
        <taxon>Paenibacillus</taxon>
    </lineage>
</organism>
<keyword evidence="1" id="KW-0812">Transmembrane</keyword>
<feature type="transmembrane region" description="Helical" evidence="1">
    <location>
        <begin position="6"/>
        <end position="25"/>
    </location>
</feature>
<keyword evidence="1" id="KW-1133">Transmembrane helix</keyword>
<accession>A0A3A3GHF4</accession>
<protein>
    <submittedName>
        <fullName evidence="2">Uncharacterized protein</fullName>
    </submittedName>
</protein>
<keyword evidence="1" id="KW-0472">Membrane</keyword>
<dbReference type="AlphaFoldDB" id="A0A3A3GHF4"/>
<proteinExistence type="predicted"/>
<evidence type="ECO:0000256" key="1">
    <source>
        <dbReference type="SAM" id="Phobius"/>
    </source>
</evidence>
<dbReference type="EMBL" id="QYZD01000016">
    <property type="protein sequence ID" value="RJG22484.1"/>
    <property type="molecule type" value="Genomic_DNA"/>
</dbReference>
<name>A0A3A3GHF4_PANTH</name>
<comment type="caution">
    <text evidence="2">The sequence shown here is derived from an EMBL/GenBank/DDBJ whole genome shotgun (WGS) entry which is preliminary data.</text>
</comment>
<dbReference type="Proteomes" id="UP000266177">
    <property type="component" value="Unassembled WGS sequence"/>
</dbReference>
<evidence type="ECO:0000313" key="2">
    <source>
        <dbReference type="EMBL" id="RJG22484.1"/>
    </source>
</evidence>
<sequence>MFLFLNYNLFIVGAYRLAHLIFFLIPLQPLHLRVLASHVLPYLYNHLIIEWSELRFDAMDADLN</sequence>